<feature type="domain" description="C1q" evidence="1">
    <location>
        <begin position="143"/>
        <end position="252"/>
    </location>
</feature>
<dbReference type="SUPFAM" id="SSF49842">
    <property type="entry name" value="TNF-like"/>
    <property type="match status" value="1"/>
</dbReference>
<dbReference type="InterPro" id="IPR001073">
    <property type="entry name" value="C1q_dom"/>
</dbReference>
<keyword evidence="3" id="KW-1185">Reference proteome</keyword>
<organism evidence="2 3">
    <name type="scientific">Mytilus edulis</name>
    <name type="common">Blue mussel</name>
    <dbReference type="NCBI Taxonomy" id="6550"/>
    <lineage>
        <taxon>Eukaryota</taxon>
        <taxon>Metazoa</taxon>
        <taxon>Spiralia</taxon>
        <taxon>Lophotrochozoa</taxon>
        <taxon>Mollusca</taxon>
        <taxon>Bivalvia</taxon>
        <taxon>Autobranchia</taxon>
        <taxon>Pteriomorphia</taxon>
        <taxon>Mytilida</taxon>
        <taxon>Mytiloidea</taxon>
        <taxon>Mytilidae</taxon>
        <taxon>Mytilinae</taxon>
        <taxon>Mytilus</taxon>
    </lineage>
</organism>
<dbReference type="Gene3D" id="2.60.120.40">
    <property type="match status" value="1"/>
</dbReference>
<name>A0A8S3UV87_MYTED</name>
<proteinExistence type="predicted"/>
<dbReference type="OrthoDB" id="10337414at2759"/>
<sequence length="268" mass="30071">MSLRKEMEEKIAREIRDKLQNLSRNFSTEKRGLDKKVKKLTNTVDLMQSDLKDIVVSVDSNVTNLAEKLKNHLSSLKMIRSNLQELTVNTSTIQTAIGNIKTSADINNGRLSVQASKLEDLKAAVNDMNLRVALSACVSPSYTAVKSSVIKFRNIITSKGITYQHLASFRSSGVFVCEVPGLYHISVVFMSYTHNAHFKIYKTDIELMTGYNNNYYTGNGIRWQSSAAIGVTELQKGDRIDIKPSYKSMYIYGDTGDNYSCLTIVRVK</sequence>
<gene>
    <name evidence="2" type="ORF">MEDL_59670</name>
</gene>
<dbReference type="EMBL" id="CAJPWZ010002914">
    <property type="protein sequence ID" value="CAG2247787.1"/>
    <property type="molecule type" value="Genomic_DNA"/>
</dbReference>
<dbReference type="Pfam" id="PF00386">
    <property type="entry name" value="C1q"/>
    <property type="match status" value="1"/>
</dbReference>
<dbReference type="AlphaFoldDB" id="A0A8S3UV87"/>
<dbReference type="Proteomes" id="UP000683360">
    <property type="component" value="Unassembled WGS sequence"/>
</dbReference>
<accession>A0A8S3UV87</accession>
<evidence type="ECO:0000313" key="2">
    <source>
        <dbReference type="EMBL" id="CAG2247787.1"/>
    </source>
</evidence>
<reference evidence="2" key="1">
    <citation type="submission" date="2021-03" db="EMBL/GenBank/DDBJ databases">
        <authorList>
            <person name="Bekaert M."/>
        </authorList>
    </citation>
    <scope>NUCLEOTIDE SEQUENCE</scope>
</reference>
<dbReference type="InterPro" id="IPR008983">
    <property type="entry name" value="Tumour_necrosis_fac-like_dom"/>
</dbReference>
<comment type="caution">
    <text evidence="2">The sequence shown here is derived from an EMBL/GenBank/DDBJ whole genome shotgun (WGS) entry which is preliminary data.</text>
</comment>
<protein>
    <recommendedName>
        <fullName evidence="1">C1q domain-containing protein</fullName>
    </recommendedName>
</protein>
<evidence type="ECO:0000259" key="1">
    <source>
        <dbReference type="Pfam" id="PF00386"/>
    </source>
</evidence>
<evidence type="ECO:0000313" key="3">
    <source>
        <dbReference type="Proteomes" id="UP000683360"/>
    </source>
</evidence>